<sequence>MKEFTFSSAKHLFLSSDDLLNTDIIDSRSGQPVYSLHTPEKSGINLKGVNKVALESFIICIDKLDLNDIRHDHDGGNLNTAPGIGRELVATIEKHALHADVIRMHGSDGVREIKPLEWVEKKSKLEFTNPGDGKVYQWICKGPDFQLVEKSNPSTEIAIFKQGKQIPPTEGQDNSDSGQQWTGPILSVNIDELSDLAVSTFAYYAKIKIDNMGRGGLQPTEVYSAGIVDTNHDRVHV</sequence>
<evidence type="ECO:0000313" key="2">
    <source>
        <dbReference type="EMBL" id="KAK7451724.1"/>
    </source>
</evidence>
<organism evidence="2 3">
    <name type="scientific">Marasmiellus scandens</name>
    <dbReference type="NCBI Taxonomy" id="2682957"/>
    <lineage>
        <taxon>Eukaryota</taxon>
        <taxon>Fungi</taxon>
        <taxon>Dikarya</taxon>
        <taxon>Basidiomycota</taxon>
        <taxon>Agaricomycotina</taxon>
        <taxon>Agaricomycetes</taxon>
        <taxon>Agaricomycetidae</taxon>
        <taxon>Agaricales</taxon>
        <taxon>Marasmiineae</taxon>
        <taxon>Omphalotaceae</taxon>
        <taxon>Marasmiellus</taxon>
    </lineage>
</organism>
<proteinExistence type="predicted"/>
<dbReference type="Pfam" id="PF20236">
    <property type="entry name" value="DUF6593"/>
    <property type="match status" value="1"/>
</dbReference>
<keyword evidence="3" id="KW-1185">Reference proteome</keyword>
<comment type="caution">
    <text evidence="2">The sequence shown here is derived from an EMBL/GenBank/DDBJ whole genome shotgun (WGS) entry which is preliminary data.</text>
</comment>
<reference evidence="2 3" key="1">
    <citation type="submission" date="2024-01" db="EMBL/GenBank/DDBJ databases">
        <title>A draft genome for the cacao thread blight pathogen Marasmiellus scandens.</title>
        <authorList>
            <person name="Baruah I.K."/>
            <person name="Leung J."/>
            <person name="Bukari Y."/>
            <person name="Amoako-Attah I."/>
            <person name="Meinhardt L.W."/>
            <person name="Bailey B.A."/>
            <person name="Cohen S.P."/>
        </authorList>
    </citation>
    <scope>NUCLEOTIDE SEQUENCE [LARGE SCALE GENOMIC DNA]</scope>
    <source>
        <strain evidence="2 3">GH-19</strain>
    </source>
</reference>
<dbReference type="Proteomes" id="UP001498398">
    <property type="component" value="Unassembled WGS sequence"/>
</dbReference>
<name>A0ABR1JAM6_9AGAR</name>
<dbReference type="InterPro" id="IPR046528">
    <property type="entry name" value="DUF6593"/>
</dbReference>
<feature type="domain" description="DUF6593" evidence="1">
    <location>
        <begin position="17"/>
        <end position="205"/>
    </location>
</feature>
<gene>
    <name evidence="2" type="ORF">VKT23_012403</name>
</gene>
<dbReference type="EMBL" id="JBANRG010000030">
    <property type="protein sequence ID" value="KAK7451724.1"/>
    <property type="molecule type" value="Genomic_DNA"/>
</dbReference>
<accession>A0ABR1JAM6</accession>
<evidence type="ECO:0000259" key="1">
    <source>
        <dbReference type="Pfam" id="PF20236"/>
    </source>
</evidence>
<protein>
    <recommendedName>
        <fullName evidence="1">DUF6593 domain-containing protein</fullName>
    </recommendedName>
</protein>
<evidence type="ECO:0000313" key="3">
    <source>
        <dbReference type="Proteomes" id="UP001498398"/>
    </source>
</evidence>